<accession>A0AA92SWT3</accession>
<sequence>MYFPDAKVAIPFDSAKDQKPAASGLYEIHTLSCMIITHHIPFCWLFQEKSVLLQTKDITEHK</sequence>
<proteinExistence type="predicted"/>
<dbReference type="Proteomes" id="UP000261187">
    <property type="component" value="Unassembled WGS sequence"/>
</dbReference>
<comment type="caution">
    <text evidence="1">The sequence shown here is derived from an EMBL/GenBank/DDBJ whole genome shotgun (WGS) entry which is preliminary data.</text>
</comment>
<name>A0AA92SWT3_9BACT</name>
<evidence type="ECO:0000313" key="2">
    <source>
        <dbReference type="Proteomes" id="UP000261187"/>
    </source>
</evidence>
<organism evidence="1 2">
    <name type="scientific">Segatella copri</name>
    <dbReference type="NCBI Taxonomy" id="165179"/>
    <lineage>
        <taxon>Bacteria</taxon>
        <taxon>Pseudomonadati</taxon>
        <taxon>Bacteroidota</taxon>
        <taxon>Bacteroidia</taxon>
        <taxon>Bacteroidales</taxon>
        <taxon>Prevotellaceae</taxon>
        <taxon>Segatella</taxon>
    </lineage>
</organism>
<dbReference type="EMBL" id="QSSA01000032">
    <property type="protein sequence ID" value="RGL56283.1"/>
    <property type="molecule type" value="Genomic_DNA"/>
</dbReference>
<evidence type="ECO:0000313" key="1">
    <source>
        <dbReference type="EMBL" id="RGL56283.1"/>
    </source>
</evidence>
<dbReference type="AlphaFoldDB" id="A0AA92SWT3"/>
<gene>
    <name evidence="1" type="ORF">DXC61_12700</name>
</gene>
<reference evidence="1 2" key="1">
    <citation type="submission" date="2018-08" db="EMBL/GenBank/DDBJ databases">
        <title>A genome reference for cultivated species of the human gut microbiota.</title>
        <authorList>
            <person name="Zou Y."/>
            <person name="Xue W."/>
            <person name="Luo G."/>
        </authorList>
    </citation>
    <scope>NUCLEOTIDE SEQUENCE [LARGE SCALE GENOMIC DNA]</scope>
    <source>
        <strain evidence="1 2">TF06-40</strain>
    </source>
</reference>
<protein>
    <submittedName>
        <fullName evidence="1">Uncharacterized protein</fullName>
    </submittedName>
</protein>